<reference evidence="1" key="1">
    <citation type="submission" date="2021-03" db="EMBL/GenBank/DDBJ databases">
        <title>Characterization of a novel Integrative Conjugative Element in Glaesserella parasuis.</title>
        <authorList>
            <person name="Hu G."/>
            <person name="Sun H."/>
        </authorList>
    </citation>
    <scope>NUCLEOTIDE SEQUENCE</scope>
    <source>
        <strain evidence="1">GHP1807</strain>
    </source>
</reference>
<evidence type="ECO:0000313" key="1">
    <source>
        <dbReference type="EMBL" id="QSX16958.1"/>
    </source>
</evidence>
<sequence>MTDTSLNVDLRKMSYEDFKEFMKGLAMIYSESTFDFSFFSLHKSLRSIAKQIDRPLYSLFTIYGAYEIADNQVVLAIFDICINLDDDESEENKRPKVEVSFAEDTTRLRCPMSVRNLLTQSDYVLRAEQAFPRIMEEMLLEREKERRKSTPITFTDEELELLLEGSIPFE</sequence>
<gene>
    <name evidence="1" type="ORF">J1G54_11735</name>
</gene>
<proteinExistence type="predicted"/>
<protein>
    <submittedName>
        <fullName evidence="1">Uncharacterized protein</fullName>
    </submittedName>
</protein>
<dbReference type="Proteomes" id="UP000662736">
    <property type="component" value="Chromosome"/>
</dbReference>
<organism evidence="1 2">
    <name type="scientific">Glaesserella parasuis</name>
    <name type="common">Haemophilus parasuis</name>
    <dbReference type="NCBI Taxonomy" id="738"/>
    <lineage>
        <taxon>Bacteria</taxon>
        <taxon>Pseudomonadati</taxon>
        <taxon>Pseudomonadota</taxon>
        <taxon>Gammaproteobacteria</taxon>
        <taxon>Pasteurellales</taxon>
        <taxon>Pasteurellaceae</taxon>
        <taxon>Glaesserella</taxon>
    </lineage>
</organism>
<name>A0AAX1M4L5_GLAPU</name>
<dbReference type="RefSeq" id="WP_160404925.1">
    <property type="nucleotide sequence ID" value="NZ_CP049090.1"/>
</dbReference>
<accession>A0AAX1M4L5</accession>
<dbReference type="AlphaFoldDB" id="A0AAX1M4L5"/>
<evidence type="ECO:0000313" key="2">
    <source>
        <dbReference type="Proteomes" id="UP000662736"/>
    </source>
</evidence>
<dbReference type="EMBL" id="CP071491">
    <property type="protein sequence ID" value="QSX16958.1"/>
    <property type="molecule type" value="Genomic_DNA"/>
</dbReference>